<feature type="domain" description="HTH tetR-type" evidence="6">
    <location>
        <begin position="30"/>
        <end position="90"/>
    </location>
</feature>
<accession>A0ABY7NK85</accession>
<evidence type="ECO:0000256" key="5">
    <source>
        <dbReference type="SAM" id="MobiDB-lite"/>
    </source>
</evidence>
<dbReference type="SUPFAM" id="SSF46689">
    <property type="entry name" value="Homeodomain-like"/>
    <property type="match status" value="1"/>
</dbReference>
<dbReference type="PANTHER" id="PTHR30055:SF234">
    <property type="entry name" value="HTH-TYPE TRANSCRIPTIONAL REGULATOR BETI"/>
    <property type="match status" value="1"/>
</dbReference>
<dbReference type="RefSeq" id="WP_270075693.1">
    <property type="nucleotide sequence ID" value="NZ_CP115174.1"/>
</dbReference>
<reference evidence="7 8" key="1">
    <citation type="submission" date="2022-12" db="EMBL/GenBank/DDBJ databases">
        <title>Sphingomonas abieness sp. nov., an endophytic bacterium isolated from Abies koreana.</title>
        <authorList>
            <person name="Jiang L."/>
            <person name="Lee J."/>
        </authorList>
    </citation>
    <scope>NUCLEOTIDE SEQUENCE [LARGE SCALE GENOMIC DNA]</scope>
    <source>
        <strain evidence="8">PAMB 00755</strain>
    </source>
</reference>
<name>A0ABY7NK85_9SPHN</name>
<feature type="DNA-binding region" description="H-T-H motif" evidence="4">
    <location>
        <begin position="53"/>
        <end position="72"/>
    </location>
</feature>
<sequence length="233" mass="25940">MDGHDQSGETGTMSSEGKRQPVKPKQARSLLTRALLLRAADELLAEVGVERISTNMVCKRAGVSPPALYRYFQDKYDIIVALAVEMMERKSLVVDAWIARHSPGGLPAMSAHVEELLRQLTAAREEQPGAVWIMRSFRAIPQLFTMREGAQVQATEQLVRIYRPFLPDVPEDMLRVRVRLSVEFGIAIDELLADGAMDRERIFYEGGRMLGSLFQFAEAANIAPPGSEPRSGN</sequence>
<keyword evidence="8" id="KW-1185">Reference proteome</keyword>
<evidence type="ECO:0000313" key="7">
    <source>
        <dbReference type="EMBL" id="WBO21043.1"/>
    </source>
</evidence>
<proteinExistence type="predicted"/>
<evidence type="ECO:0000256" key="3">
    <source>
        <dbReference type="ARBA" id="ARBA00023163"/>
    </source>
</evidence>
<dbReference type="PANTHER" id="PTHR30055">
    <property type="entry name" value="HTH-TYPE TRANSCRIPTIONAL REGULATOR RUTR"/>
    <property type="match status" value="1"/>
</dbReference>
<gene>
    <name evidence="7" type="ORF">PBT88_12595</name>
</gene>
<dbReference type="Gene3D" id="1.10.357.10">
    <property type="entry name" value="Tetracycline Repressor, domain 2"/>
    <property type="match status" value="1"/>
</dbReference>
<dbReference type="Pfam" id="PF00440">
    <property type="entry name" value="TetR_N"/>
    <property type="match status" value="1"/>
</dbReference>
<evidence type="ECO:0000256" key="2">
    <source>
        <dbReference type="ARBA" id="ARBA00023125"/>
    </source>
</evidence>
<dbReference type="InterPro" id="IPR050109">
    <property type="entry name" value="HTH-type_TetR-like_transc_reg"/>
</dbReference>
<dbReference type="PROSITE" id="PS50977">
    <property type="entry name" value="HTH_TETR_2"/>
    <property type="match status" value="1"/>
</dbReference>
<dbReference type="InterPro" id="IPR009057">
    <property type="entry name" value="Homeodomain-like_sf"/>
</dbReference>
<keyword evidence="1" id="KW-0805">Transcription regulation</keyword>
<keyword evidence="3" id="KW-0804">Transcription</keyword>
<dbReference type="Proteomes" id="UP001210865">
    <property type="component" value="Chromosome"/>
</dbReference>
<dbReference type="PROSITE" id="PS01081">
    <property type="entry name" value="HTH_TETR_1"/>
    <property type="match status" value="1"/>
</dbReference>
<protein>
    <submittedName>
        <fullName evidence="7">TetR/AcrR family transcriptional regulator</fullName>
    </submittedName>
</protein>
<feature type="region of interest" description="Disordered" evidence="5">
    <location>
        <begin position="1"/>
        <end position="25"/>
    </location>
</feature>
<dbReference type="EMBL" id="CP115174">
    <property type="protein sequence ID" value="WBO21043.1"/>
    <property type="molecule type" value="Genomic_DNA"/>
</dbReference>
<dbReference type="PRINTS" id="PR00455">
    <property type="entry name" value="HTHTETR"/>
</dbReference>
<evidence type="ECO:0000313" key="8">
    <source>
        <dbReference type="Proteomes" id="UP001210865"/>
    </source>
</evidence>
<organism evidence="7 8">
    <name type="scientific">Sphingomonas abietis</name>
    <dbReference type="NCBI Taxonomy" id="3012344"/>
    <lineage>
        <taxon>Bacteria</taxon>
        <taxon>Pseudomonadati</taxon>
        <taxon>Pseudomonadota</taxon>
        <taxon>Alphaproteobacteria</taxon>
        <taxon>Sphingomonadales</taxon>
        <taxon>Sphingomonadaceae</taxon>
        <taxon>Sphingomonas</taxon>
    </lineage>
</organism>
<evidence type="ECO:0000256" key="4">
    <source>
        <dbReference type="PROSITE-ProRule" id="PRU00335"/>
    </source>
</evidence>
<dbReference type="InterPro" id="IPR023772">
    <property type="entry name" value="DNA-bd_HTH_TetR-type_CS"/>
</dbReference>
<dbReference type="InterPro" id="IPR001647">
    <property type="entry name" value="HTH_TetR"/>
</dbReference>
<evidence type="ECO:0000259" key="6">
    <source>
        <dbReference type="PROSITE" id="PS50977"/>
    </source>
</evidence>
<evidence type="ECO:0000256" key="1">
    <source>
        <dbReference type="ARBA" id="ARBA00023015"/>
    </source>
</evidence>
<keyword evidence="2 4" id="KW-0238">DNA-binding</keyword>